<feature type="compositionally biased region" description="Polar residues" evidence="2">
    <location>
        <begin position="602"/>
        <end position="618"/>
    </location>
</feature>
<feature type="compositionally biased region" description="Gly residues" evidence="2">
    <location>
        <begin position="620"/>
        <end position="633"/>
    </location>
</feature>
<evidence type="ECO:0000313" key="5">
    <source>
        <dbReference type="Proteomes" id="UP001445076"/>
    </source>
</evidence>
<name>A0AAW0YN01_CHEQU</name>
<feature type="region of interest" description="Disordered" evidence="2">
    <location>
        <begin position="351"/>
        <end position="647"/>
    </location>
</feature>
<evidence type="ECO:0000259" key="3">
    <source>
        <dbReference type="PROSITE" id="PS50103"/>
    </source>
</evidence>
<keyword evidence="1" id="KW-0479">Metal-binding</keyword>
<evidence type="ECO:0000256" key="1">
    <source>
        <dbReference type="PROSITE-ProRule" id="PRU00723"/>
    </source>
</evidence>
<sequence length="647" mass="73463">FPIFRFFHITKDDEETYRATGEIAPQVVDQAVRKALVLDVALTGTRPTCKEFLKGICNMQNCRFRHLSQREYEDEVFHALQDELEMVLGPPERRQSPPSRTVFSSLSSYLDPPKYSTPPVGDYRDDLLMSDDLRTTLLSRSDYEPGAKRPRYFDEPLFSARDDYGDNPRRWDDRMDYDRDRLDRGILDRDRLDRDRLDLNLTETERMMQELYNLRNDNLDLRRNLEQKIGDLREELNTVMQENVGLRHENTKLRAAANEDALTHKAAIEKLTLANSNLSQESRKTQEAVRRLEHENNEIRKALDVKQKTNNAQLEKKLDALEKENIQVRDSLNKVNATLKKTQEDKGKLETELEELKIKSRNQPATARKDGHQNSNPGYNQRNDYSRDSVAKGRPQTGPTDTFHDDRREQDVRGSGNARGSDRYGSDKWVSETKVQYNQGYSTRGSDTRGADAQGPNVWSDADRSRNWPAGGPAQTWGTSLKNQTPSAPLSDSGPSRSQGLLGEYKPVDDRMRSQTSSLQRGTAYPPTLVPPPLSNMPDYSDQSLSQGPSRGFKDPLATGGQYSAQGTSQYSTQNTPQYSTQNTSRFEGRDYGLSGYDSENRNQYGSASRPLSTSSHWQVGGGADNGETGRGMGQTWNRRGKPMSNY</sequence>
<dbReference type="AlphaFoldDB" id="A0AAW0YN01"/>
<reference evidence="4 5" key="1">
    <citation type="journal article" date="2024" name="BMC Genomics">
        <title>Genome assembly of redclaw crayfish (Cherax quadricarinatus) provides insights into its immune adaptation and hypoxia tolerance.</title>
        <authorList>
            <person name="Liu Z."/>
            <person name="Zheng J."/>
            <person name="Li H."/>
            <person name="Fang K."/>
            <person name="Wang S."/>
            <person name="He J."/>
            <person name="Zhou D."/>
            <person name="Weng S."/>
            <person name="Chi M."/>
            <person name="Gu Z."/>
            <person name="He J."/>
            <person name="Li F."/>
            <person name="Wang M."/>
        </authorList>
    </citation>
    <scope>NUCLEOTIDE SEQUENCE [LARGE SCALE GENOMIC DNA]</scope>
    <source>
        <strain evidence="4">ZL_2023a</strain>
    </source>
</reference>
<accession>A0AAW0YN01</accession>
<evidence type="ECO:0000313" key="4">
    <source>
        <dbReference type="EMBL" id="KAK8754104.1"/>
    </source>
</evidence>
<feature type="compositionally biased region" description="Basic and acidic residues" evidence="2">
    <location>
        <begin position="420"/>
        <end position="431"/>
    </location>
</feature>
<dbReference type="EMBL" id="JARKIK010000001">
    <property type="protein sequence ID" value="KAK8754104.1"/>
    <property type="molecule type" value="Genomic_DNA"/>
</dbReference>
<keyword evidence="5" id="KW-1185">Reference proteome</keyword>
<feature type="compositionally biased region" description="Polar residues" evidence="2">
    <location>
        <begin position="433"/>
        <end position="445"/>
    </location>
</feature>
<dbReference type="GO" id="GO:0008270">
    <property type="term" value="F:zinc ion binding"/>
    <property type="evidence" value="ECO:0007669"/>
    <property type="project" value="UniProtKB-KW"/>
</dbReference>
<feature type="compositionally biased region" description="Basic and acidic residues" evidence="2">
    <location>
        <begin position="402"/>
        <end position="412"/>
    </location>
</feature>
<keyword evidence="1" id="KW-0862">Zinc</keyword>
<evidence type="ECO:0000256" key="2">
    <source>
        <dbReference type="SAM" id="MobiDB-lite"/>
    </source>
</evidence>
<feature type="compositionally biased region" description="Polar residues" evidence="2">
    <location>
        <begin position="561"/>
        <end position="586"/>
    </location>
</feature>
<dbReference type="Proteomes" id="UP001445076">
    <property type="component" value="Unassembled WGS sequence"/>
</dbReference>
<feature type="compositionally biased region" description="Polar residues" evidence="2">
    <location>
        <begin position="476"/>
        <end position="499"/>
    </location>
</feature>
<organism evidence="4 5">
    <name type="scientific">Cherax quadricarinatus</name>
    <name type="common">Australian red claw crayfish</name>
    <dbReference type="NCBI Taxonomy" id="27406"/>
    <lineage>
        <taxon>Eukaryota</taxon>
        <taxon>Metazoa</taxon>
        <taxon>Ecdysozoa</taxon>
        <taxon>Arthropoda</taxon>
        <taxon>Crustacea</taxon>
        <taxon>Multicrustacea</taxon>
        <taxon>Malacostraca</taxon>
        <taxon>Eumalacostraca</taxon>
        <taxon>Eucarida</taxon>
        <taxon>Decapoda</taxon>
        <taxon>Pleocyemata</taxon>
        <taxon>Astacidea</taxon>
        <taxon>Parastacoidea</taxon>
        <taxon>Parastacidae</taxon>
        <taxon>Cherax</taxon>
    </lineage>
</organism>
<gene>
    <name evidence="4" type="ORF">OTU49_010627</name>
</gene>
<proteinExistence type="predicted"/>
<keyword evidence="1" id="KW-0863">Zinc-finger</keyword>
<feature type="zinc finger region" description="C3H1-type" evidence="1">
    <location>
        <begin position="43"/>
        <end position="69"/>
    </location>
</feature>
<feature type="compositionally biased region" description="Polar residues" evidence="2">
    <location>
        <begin position="373"/>
        <end position="383"/>
    </location>
</feature>
<dbReference type="InterPro" id="IPR000571">
    <property type="entry name" value="Znf_CCCH"/>
</dbReference>
<comment type="caution">
    <text evidence="4">The sequence shown here is derived from an EMBL/GenBank/DDBJ whole genome shotgun (WGS) entry which is preliminary data.</text>
</comment>
<feature type="domain" description="C3H1-type" evidence="3">
    <location>
        <begin position="43"/>
        <end position="69"/>
    </location>
</feature>
<feature type="non-terminal residue" evidence="4">
    <location>
        <position position="1"/>
    </location>
</feature>
<protein>
    <recommendedName>
        <fullName evidence="3">C3H1-type domain-containing protein</fullName>
    </recommendedName>
</protein>
<dbReference type="PROSITE" id="PS50103">
    <property type="entry name" value="ZF_C3H1"/>
    <property type="match status" value="1"/>
</dbReference>